<sequence>RSSPVLSLRDSDASKKCNGDYTSGATEENGNWGGPLLGLTLSLLGDQGDSFSSQRNHLCAFPKRSCESPESGAAFLRREVGEQGGTETGSSLSNECLRHGDFARHRGGDEVSSQLSVSERRRICTVDGRVTAGSSTEVSPTRESVRTKLTSHDGVSKREQTNDDESFQRMLSGSLIAGEIDGRPSQQAEGDNRVQDKDAFANRCSFLYGRSAEVTSSEGEGEVASPSPDTGCGHALSTDPDVPSPESSEGRGLSAGKRRDVSRRLFQIGGLCQRGSGMSSSVPHAAAHVGSGPSEERTLERGLLLQASSGHGGSNRDVGSQERAHSRTSA</sequence>
<feature type="compositionally biased region" description="Polar residues" evidence="1">
    <location>
        <begin position="132"/>
        <end position="142"/>
    </location>
</feature>
<proteinExistence type="predicted"/>
<reference evidence="2 3" key="1">
    <citation type="journal article" date="2017" name="Int. J. Parasitol.">
        <title>The genome of the protozoan parasite Cystoisospora suis and a reverse vaccinology approach to identify vaccine candidates.</title>
        <authorList>
            <person name="Palmieri N."/>
            <person name="Shrestha A."/>
            <person name="Ruttkowski B."/>
            <person name="Beck T."/>
            <person name="Vogl C."/>
            <person name="Tomley F."/>
            <person name="Blake D.P."/>
            <person name="Joachim A."/>
        </authorList>
    </citation>
    <scope>NUCLEOTIDE SEQUENCE [LARGE SCALE GENOMIC DNA]</scope>
    <source>
        <strain evidence="2 3">Wien I</strain>
    </source>
</reference>
<feature type="region of interest" description="Disordered" evidence="1">
    <location>
        <begin position="272"/>
        <end position="330"/>
    </location>
</feature>
<feature type="non-terminal residue" evidence="2">
    <location>
        <position position="330"/>
    </location>
</feature>
<protein>
    <submittedName>
        <fullName evidence="2">Uncharacterized protein</fullName>
    </submittedName>
</protein>
<name>A0A2C6KIX1_9APIC</name>
<feature type="region of interest" description="Disordered" evidence="1">
    <location>
        <begin position="131"/>
        <end position="164"/>
    </location>
</feature>
<feature type="non-terminal residue" evidence="2">
    <location>
        <position position="1"/>
    </location>
</feature>
<feature type="region of interest" description="Disordered" evidence="1">
    <location>
        <begin position="1"/>
        <end position="30"/>
    </location>
</feature>
<organism evidence="2 3">
    <name type="scientific">Cystoisospora suis</name>
    <dbReference type="NCBI Taxonomy" id="483139"/>
    <lineage>
        <taxon>Eukaryota</taxon>
        <taxon>Sar</taxon>
        <taxon>Alveolata</taxon>
        <taxon>Apicomplexa</taxon>
        <taxon>Conoidasida</taxon>
        <taxon>Coccidia</taxon>
        <taxon>Eucoccidiorida</taxon>
        <taxon>Eimeriorina</taxon>
        <taxon>Sarcocystidae</taxon>
        <taxon>Cystoisospora</taxon>
    </lineage>
</organism>
<comment type="caution">
    <text evidence="2">The sequence shown here is derived from an EMBL/GenBank/DDBJ whole genome shotgun (WGS) entry which is preliminary data.</text>
</comment>
<gene>
    <name evidence="2" type="ORF">CSUI_009832</name>
</gene>
<dbReference type="Proteomes" id="UP000221165">
    <property type="component" value="Unassembled WGS sequence"/>
</dbReference>
<feature type="compositionally biased region" description="Basic and acidic residues" evidence="1">
    <location>
        <begin position="9"/>
        <end position="18"/>
    </location>
</feature>
<feature type="compositionally biased region" description="Basic and acidic residues" evidence="1">
    <location>
        <begin position="143"/>
        <end position="161"/>
    </location>
</feature>
<feature type="compositionally biased region" description="Polar residues" evidence="1">
    <location>
        <begin position="20"/>
        <end position="29"/>
    </location>
</feature>
<feature type="compositionally biased region" description="Basic and acidic residues" evidence="1">
    <location>
        <begin position="319"/>
        <end position="330"/>
    </location>
</feature>
<feature type="region of interest" description="Disordered" evidence="1">
    <location>
        <begin position="213"/>
        <end position="260"/>
    </location>
</feature>
<evidence type="ECO:0000313" key="3">
    <source>
        <dbReference type="Proteomes" id="UP000221165"/>
    </source>
</evidence>
<keyword evidence="3" id="KW-1185">Reference proteome</keyword>
<evidence type="ECO:0000256" key="1">
    <source>
        <dbReference type="SAM" id="MobiDB-lite"/>
    </source>
</evidence>
<dbReference type="RefSeq" id="XP_067918083.1">
    <property type="nucleotide sequence ID" value="XM_068069941.1"/>
</dbReference>
<accession>A0A2C6KIX1</accession>
<evidence type="ECO:0000313" key="2">
    <source>
        <dbReference type="EMBL" id="PHJ16354.1"/>
    </source>
</evidence>
<dbReference type="EMBL" id="MIGC01006120">
    <property type="protein sequence ID" value="PHJ16354.1"/>
    <property type="molecule type" value="Genomic_DNA"/>
</dbReference>
<dbReference type="AlphaFoldDB" id="A0A2C6KIX1"/>
<dbReference type="VEuPathDB" id="ToxoDB:CSUI_009832"/>
<dbReference type="GeneID" id="94433152"/>